<organism evidence="1 2">
    <name type="scientific">Hohenbuehelia grisea</name>
    <dbReference type="NCBI Taxonomy" id="104357"/>
    <lineage>
        <taxon>Eukaryota</taxon>
        <taxon>Fungi</taxon>
        <taxon>Dikarya</taxon>
        <taxon>Basidiomycota</taxon>
        <taxon>Agaricomycotina</taxon>
        <taxon>Agaricomycetes</taxon>
        <taxon>Agaricomycetidae</taxon>
        <taxon>Agaricales</taxon>
        <taxon>Pleurotineae</taxon>
        <taxon>Pleurotaceae</taxon>
        <taxon>Hohenbuehelia</taxon>
    </lineage>
</organism>
<accession>A0ABR3J927</accession>
<dbReference type="Proteomes" id="UP001556367">
    <property type="component" value="Unassembled WGS sequence"/>
</dbReference>
<reference evidence="2" key="1">
    <citation type="submission" date="2024-06" db="EMBL/GenBank/DDBJ databases">
        <title>Multi-omics analyses provide insights into the biosynthesis of the anticancer antibiotic pleurotin in Hohenbuehelia grisea.</title>
        <authorList>
            <person name="Weaver J.A."/>
            <person name="Alberti F."/>
        </authorList>
    </citation>
    <scope>NUCLEOTIDE SEQUENCE [LARGE SCALE GENOMIC DNA]</scope>
    <source>
        <strain evidence="2">T-177</strain>
    </source>
</reference>
<protein>
    <recommendedName>
        <fullName evidence="3">Glycosyl transferase 64 domain-containing protein</fullName>
    </recommendedName>
</protein>
<evidence type="ECO:0000313" key="2">
    <source>
        <dbReference type="Proteomes" id="UP001556367"/>
    </source>
</evidence>
<keyword evidence="2" id="KW-1185">Reference proteome</keyword>
<evidence type="ECO:0000313" key="1">
    <source>
        <dbReference type="EMBL" id="KAL0951640.1"/>
    </source>
</evidence>
<proteinExistence type="predicted"/>
<comment type="caution">
    <text evidence="1">The sequence shown here is derived from an EMBL/GenBank/DDBJ whole genome shotgun (WGS) entry which is preliminary data.</text>
</comment>
<gene>
    <name evidence="1" type="ORF">HGRIS_008320</name>
</gene>
<dbReference type="SUPFAM" id="SSF53448">
    <property type="entry name" value="Nucleotide-diphospho-sugar transferases"/>
    <property type="match status" value="1"/>
</dbReference>
<dbReference type="InterPro" id="IPR029044">
    <property type="entry name" value="Nucleotide-diphossugar_trans"/>
</dbReference>
<evidence type="ECO:0008006" key="3">
    <source>
        <dbReference type="Google" id="ProtNLM"/>
    </source>
</evidence>
<dbReference type="EMBL" id="JASNQZ010000011">
    <property type="protein sequence ID" value="KAL0951640.1"/>
    <property type="molecule type" value="Genomic_DNA"/>
</dbReference>
<sequence>MAHWARRLLIICMPVAVGLMAMIYSPTSGLLCELRSRSRGLLAALERLGVTSPDKIQLEHDMYIPGGCPNSGNDHSEETADVTAVILNWSRLSNVIQIVESLCHPGADDTIAAITVWNNNPISVSHSDFAAANCSTSKLRIYNSPENVYFQARFIACSQANTPYCFIQDDDYFVYPEIIRAIRHRMDSQDPQIGVHLLPPHEMLSSRLRRVYVGSEIHTSFAWLGHGALIPRVRAVDFLALMSHLNASEDEIKMADNYYTILANTIPETWFDQGVELGGGQPFTVGAEGDERNKRHILRAAGYLEHVLRCTGSACMNSSGVVRSYVTFNGGMQPEHRASRLSTDLSFAASRYCSLLLVTSIALLQGDLDFTASSPTDILRVEKINADKLGTGAVNNYVAHSLSLAVDGDTETAFRSAKDAMAGDFLRLMSYVCGGFKFFKLA</sequence>
<name>A0ABR3J927_9AGAR</name>
<dbReference type="Gene3D" id="3.90.550.10">
    <property type="entry name" value="Spore Coat Polysaccharide Biosynthesis Protein SpsA, Chain A"/>
    <property type="match status" value="1"/>
</dbReference>